<dbReference type="CDD" id="cd02440">
    <property type="entry name" value="AdoMet_MTases"/>
    <property type="match status" value="1"/>
</dbReference>
<evidence type="ECO:0000256" key="8">
    <source>
        <dbReference type="ARBA" id="ARBA00022691"/>
    </source>
</evidence>
<evidence type="ECO:0000256" key="4">
    <source>
        <dbReference type="ARBA" id="ARBA00013346"/>
    </source>
</evidence>
<dbReference type="SUPFAM" id="SSF53335">
    <property type="entry name" value="S-adenosyl-L-methionine-dependent methyltransferases"/>
    <property type="match status" value="1"/>
</dbReference>
<evidence type="ECO:0000313" key="12">
    <source>
        <dbReference type="EMBL" id="AZN29614.1"/>
    </source>
</evidence>
<reference evidence="12 13" key="1">
    <citation type="submission" date="2018-12" db="EMBL/GenBank/DDBJ databases">
        <title>Complete genome sequence of Flaviflexus salsibiostraticola KCTC 33148.</title>
        <authorList>
            <person name="Bae J.-W."/>
        </authorList>
    </citation>
    <scope>NUCLEOTIDE SEQUENCE [LARGE SCALE GENOMIC DNA]</scope>
    <source>
        <strain evidence="12 13">KCTC 33148</strain>
    </source>
</reference>
<sequence length="190" mass="20600">MSERHRVIEAMTRRDRTRFLPEHARRSAGLDYPISIGHGQTNSQPSTVADMMVLLDVRPGHHVLDVGSGSGWSTAILGDLVGPTGTVTGTEIVPQLVERARSVLAEESMPWVTIHDADPEGLGWPELAPYDRILVSAEAARLPMALVDQLAVGGIMVIPVAGTMLRIVRRTDGPQVTEHGLYRFVPLIGS</sequence>
<accession>A0A3Q8WT45</accession>
<dbReference type="KEGG" id="fsl:EJO69_04295"/>
<gene>
    <name evidence="12" type="ORF">EJO69_04295</name>
</gene>
<evidence type="ECO:0000256" key="10">
    <source>
        <dbReference type="ARBA" id="ARBA00031323"/>
    </source>
</evidence>
<dbReference type="InterPro" id="IPR000682">
    <property type="entry name" value="PCMT"/>
</dbReference>
<dbReference type="Pfam" id="PF01135">
    <property type="entry name" value="PCMT"/>
    <property type="match status" value="1"/>
</dbReference>
<dbReference type="PANTHER" id="PTHR11579">
    <property type="entry name" value="PROTEIN-L-ISOASPARTATE O-METHYLTRANSFERASE"/>
    <property type="match status" value="1"/>
</dbReference>
<evidence type="ECO:0000256" key="9">
    <source>
        <dbReference type="ARBA" id="ARBA00030757"/>
    </source>
</evidence>
<keyword evidence="13" id="KW-1185">Reference proteome</keyword>
<evidence type="ECO:0000256" key="2">
    <source>
        <dbReference type="ARBA" id="ARBA00005369"/>
    </source>
</evidence>
<dbReference type="RefSeq" id="WP_126039641.1">
    <property type="nucleotide sequence ID" value="NZ_CP034438.1"/>
</dbReference>
<keyword evidence="8" id="KW-0949">S-adenosyl-L-methionine</keyword>
<evidence type="ECO:0000256" key="11">
    <source>
        <dbReference type="ARBA" id="ARBA00031350"/>
    </source>
</evidence>
<comment type="subcellular location">
    <subcellularLocation>
        <location evidence="1">Cytoplasm</location>
    </subcellularLocation>
</comment>
<dbReference type="GO" id="GO:0005737">
    <property type="term" value="C:cytoplasm"/>
    <property type="evidence" value="ECO:0007669"/>
    <property type="project" value="UniProtKB-SubCell"/>
</dbReference>
<name>A0A3Q8WT45_9ACTO</name>
<dbReference type="InterPro" id="IPR029063">
    <property type="entry name" value="SAM-dependent_MTases_sf"/>
</dbReference>
<evidence type="ECO:0000256" key="6">
    <source>
        <dbReference type="ARBA" id="ARBA00022603"/>
    </source>
</evidence>
<protein>
    <recommendedName>
        <fullName evidence="4">Protein-L-isoaspartate O-methyltransferase</fullName>
        <ecNumber evidence="3">2.1.1.77</ecNumber>
    </recommendedName>
    <alternativeName>
        <fullName evidence="11">L-isoaspartyl protein carboxyl methyltransferase</fullName>
    </alternativeName>
    <alternativeName>
        <fullName evidence="9">Protein L-isoaspartyl methyltransferase</fullName>
    </alternativeName>
    <alternativeName>
        <fullName evidence="10">Protein-beta-aspartate methyltransferase</fullName>
    </alternativeName>
</protein>
<dbReference type="EC" id="2.1.1.77" evidence="3"/>
<evidence type="ECO:0000313" key="13">
    <source>
        <dbReference type="Proteomes" id="UP000270021"/>
    </source>
</evidence>
<dbReference type="AlphaFoldDB" id="A0A3Q8WT45"/>
<dbReference type="Gene3D" id="3.40.50.150">
    <property type="entry name" value="Vaccinia Virus protein VP39"/>
    <property type="match status" value="1"/>
</dbReference>
<dbReference type="GO" id="GO:0004719">
    <property type="term" value="F:protein-L-isoaspartate (D-aspartate) O-methyltransferase activity"/>
    <property type="evidence" value="ECO:0007669"/>
    <property type="project" value="UniProtKB-EC"/>
</dbReference>
<evidence type="ECO:0000256" key="3">
    <source>
        <dbReference type="ARBA" id="ARBA00011890"/>
    </source>
</evidence>
<keyword evidence="5" id="KW-0963">Cytoplasm</keyword>
<evidence type="ECO:0000256" key="5">
    <source>
        <dbReference type="ARBA" id="ARBA00022490"/>
    </source>
</evidence>
<keyword evidence="7 12" id="KW-0808">Transferase</keyword>
<dbReference type="OrthoDB" id="4035289at2"/>
<dbReference type="Proteomes" id="UP000270021">
    <property type="component" value="Chromosome"/>
</dbReference>
<dbReference type="EMBL" id="CP034438">
    <property type="protein sequence ID" value="AZN29614.1"/>
    <property type="molecule type" value="Genomic_DNA"/>
</dbReference>
<evidence type="ECO:0000256" key="7">
    <source>
        <dbReference type="ARBA" id="ARBA00022679"/>
    </source>
</evidence>
<organism evidence="12 13">
    <name type="scientific">Flaviflexus salsibiostraticola</name>
    <dbReference type="NCBI Taxonomy" id="1282737"/>
    <lineage>
        <taxon>Bacteria</taxon>
        <taxon>Bacillati</taxon>
        <taxon>Actinomycetota</taxon>
        <taxon>Actinomycetes</taxon>
        <taxon>Actinomycetales</taxon>
        <taxon>Actinomycetaceae</taxon>
        <taxon>Flaviflexus</taxon>
    </lineage>
</organism>
<evidence type="ECO:0000256" key="1">
    <source>
        <dbReference type="ARBA" id="ARBA00004496"/>
    </source>
</evidence>
<dbReference type="PANTHER" id="PTHR11579:SF0">
    <property type="entry name" value="PROTEIN-L-ISOASPARTATE(D-ASPARTATE) O-METHYLTRANSFERASE"/>
    <property type="match status" value="1"/>
</dbReference>
<comment type="similarity">
    <text evidence="2">Belongs to the methyltransferase superfamily. L-isoaspartyl/D-aspartyl protein methyltransferase family.</text>
</comment>
<dbReference type="GO" id="GO:0032259">
    <property type="term" value="P:methylation"/>
    <property type="evidence" value="ECO:0007669"/>
    <property type="project" value="UniProtKB-KW"/>
</dbReference>
<keyword evidence="6 12" id="KW-0489">Methyltransferase</keyword>
<proteinExistence type="inferred from homology"/>